<keyword evidence="1 7" id="KW-0436">Ligase</keyword>
<keyword evidence="5 7" id="KW-0030">Aminoacyl-tRNA synthetase</keyword>
<dbReference type="GO" id="GO:0003723">
    <property type="term" value="F:RNA binding"/>
    <property type="evidence" value="ECO:0007669"/>
    <property type="project" value="UniProtKB-KW"/>
</dbReference>
<evidence type="ECO:0000313" key="10">
    <source>
        <dbReference type="EMBL" id="HIU53799.1"/>
    </source>
</evidence>
<evidence type="ECO:0000256" key="3">
    <source>
        <dbReference type="ARBA" id="ARBA00022840"/>
    </source>
</evidence>
<dbReference type="InterPro" id="IPR014729">
    <property type="entry name" value="Rossmann-like_a/b/a_fold"/>
</dbReference>
<organism evidence="10 11">
    <name type="scientific">Candidatus Scatocola faecipullorum</name>
    <dbReference type="NCBI Taxonomy" id="2840917"/>
    <lineage>
        <taxon>Bacteria</taxon>
        <taxon>Pseudomonadati</taxon>
        <taxon>Pseudomonadota</taxon>
        <taxon>Alphaproteobacteria</taxon>
        <taxon>Rhodospirillales</taxon>
        <taxon>Rhodospirillaceae</taxon>
        <taxon>Rhodospirillaceae incertae sedis</taxon>
        <taxon>Candidatus Scatocola</taxon>
    </lineage>
</organism>
<dbReference type="PANTHER" id="PTHR11766:SF0">
    <property type="entry name" value="TYROSINE--TRNA LIGASE, MITOCHONDRIAL"/>
    <property type="match status" value="1"/>
</dbReference>
<sequence>MSQFKSEFFNLMVERGFYNQCTNETGFDTYLYECEKSGKPAVGYLGSDPTGDSLHVGHIVPLMMMRWFQKCGHKPLTLVGGATARIGDPSGKDKLRPFLDEATLQHNIEGLKKSFGKFLKFGDGANDAVMVDNWDWFKNVNYLEFLRDIGTCYSVNRMLTMESVKSRLDREQPMSFLEFNYMLLQGYDFTVLYNKYGCRAQIAGSDQWGNITSGTELGRRKYDVELFGFTSPIITDTNGKKMGKSEGNAVWINEEKLPSYNYYQYFRNIGDAEVGKCLRIYTDLPMDEIRRLEALKDQEINEAKKILAFEATKICRGEAEATAARDTAIATFEQGMAGGDLPSIEKTSVDGLSLLDAFLELGFIASKGEGRRLIKQGGLKVNDKVVSDENYKFSAADLIDGQIKLSQGKKKHGLIKAA</sequence>
<keyword evidence="2 7" id="KW-0547">Nucleotide-binding</keyword>
<feature type="binding site" evidence="7">
    <location>
        <position position="181"/>
    </location>
    <ligand>
        <name>L-tyrosine</name>
        <dbReference type="ChEBI" id="CHEBI:58315"/>
    </ligand>
</feature>
<dbReference type="InterPro" id="IPR024088">
    <property type="entry name" value="Tyr-tRNA-ligase_bac-type"/>
</dbReference>
<feature type="domain" description="RNA-binding S4" evidence="9">
    <location>
        <begin position="353"/>
        <end position="413"/>
    </location>
</feature>
<evidence type="ECO:0000256" key="5">
    <source>
        <dbReference type="ARBA" id="ARBA00023146"/>
    </source>
</evidence>
<dbReference type="GO" id="GO:0004831">
    <property type="term" value="F:tyrosine-tRNA ligase activity"/>
    <property type="evidence" value="ECO:0007669"/>
    <property type="project" value="UniProtKB-UniRule"/>
</dbReference>
<keyword evidence="3 7" id="KW-0067">ATP-binding</keyword>
<dbReference type="GO" id="GO:0005524">
    <property type="term" value="F:ATP binding"/>
    <property type="evidence" value="ECO:0007669"/>
    <property type="project" value="UniProtKB-UniRule"/>
</dbReference>
<dbReference type="InterPro" id="IPR002307">
    <property type="entry name" value="Tyr-tRNA-ligase"/>
</dbReference>
<comment type="subcellular location">
    <subcellularLocation>
        <location evidence="7">Cytoplasm</location>
    </subcellularLocation>
</comment>
<dbReference type="Pfam" id="PF00579">
    <property type="entry name" value="tRNA-synt_1b"/>
    <property type="match status" value="1"/>
</dbReference>
<dbReference type="PROSITE" id="PS50889">
    <property type="entry name" value="S4"/>
    <property type="match status" value="1"/>
</dbReference>
<dbReference type="Pfam" id="PF01479">
    <property type="entry name" value="S4"/>
    <property type="match status" value="1"/>
</dbReference>
<dbReference type="InterPro" id="IPR002942">
    <property type="entry name" value="S4_RNA-bd"/>
</dbReference>
<evidence type="ECO:0000256" key="6">
    <source>
        <dbReference type="ARBA" id="ARBA00048248"/>
    </source>
</evidence>
<dbReference type="PANTHER" id="PTHR11766">
    <property type="entry name" value="TYROSYL-TRNA SYNTHETASE"/>
    <property type="match status" value="1"/>
</dbReference>
<name>A0A9D1M545_9PROT</name>
<dbReference type="SMART" id="SM00363">
    <property type="entry name" value="S4"/>
    <property type="match status" value="1"/>
</dbReference>
<comment type="caution">
    <text evidence="10">The sequence shown here is derived from an EMBL/GenBank/DDBJ whole genome shotgun (WGS) entry which is preliminary data.</text>
</comment>
<dbReference type="EMBL" id="DVNC01000049">
    <property type="protein sequence ID" value="HIU53799.1"/>
    <property type="molecule type" value="Genomic_DNA"/>
</dbReference>
<reference evidence="10" key="1">
    <citation type="submission" date="2020-10" db="EMBL/GenBank/DDBJ databases">
        <authorList>
            <person name="Gilroy R."/>
        </authorList>
    </citation>
    <scope>NUCLEOTIDE SEQUENCE</scope>
    <source>
        <strain evidence="10">ChiW3-316</strain>
    </source>
</reference>
<evidence type="ECO:0000256" key="4">
    <source>
        <dbReference type="ARBA" id="ARBA00022917"/>
    </source>
</evidence>
<evidence type="ECO:0000256" key="8">
    <source>
        <dbReference type="PROSITE-ProRule" id="PRU00182"/>
    </source>
</evidence>
<gene>
    <name evidence="7" type="primary">tyrS</name>
    <name evidence="10" type="ORF">IAD20_06930</name>
</gene>
<keyword evidence="8" id="KW-0694">RNA-binding</keyword>
<feature type="binding site" evidence="7">
    <location>
        <position position="44"/>
    </location>
    <ligand>
        <name>L-tyrosine</name>
        <dbReference type="ChEBI" id="CHEBI:58315"/>
    </ligand>
</feature>
<evidence type="ECO:0000256" key="1">
    <source>
        <dbReference type="ARBA" id="ARBA00022598"/>
    </source>
</evidence>
<dbReference type="Gene3D" id="1.10.240.10">
    <property type="entry name" value="Tyrosyl-Transfer RNA Synthetase"/>
    <property type="match status" value="1"/>
</dbReference>
<dbReference type="AlphaFoldDB" id="A0A9D1M545"/>
<dbReference type="InterPro" id="IPR001412">
    <property type="entry name" value="aa-tRNA-synth_I_CS"/>
</dbReference>
<comment type="catalytic activity">
    <reaction evidence="6 7">
        <text>tRNA(Tyr) + L-tyrosine + ATP = L-tyrosyl-tRNA(Tyr) + AMP + diphosphate + H(+)</text>
        <dbReference type="Rhea" id="RHEA:10220"/>
        <dbReference type="Rhea" id="RHEA-COMP:9706"/>
        <dbReference type="Rhea" id="RHEA-COMP:9707"/>
        <dbReference type="ChEBI" id="CHEBI:15378"/>
        <dbReference type="ChEBI" id="CHEBI:30616"/>
        <dbReference type="ChEBI" id="CHEBI:33019"/>
        <dbReference type="ChEBI" id="CHEBI:58315"/>
        <dbReference type="ChEBI" id="CHEBI:78442"/>
        <dbReference type="ChEBI" id="CHEBI:78536"/>
        <dbReference type="ChEBI" id="CHEBI:456215"/>
        <dbReference type="EC" id="6.1.1.1"/>
    </reaction>
</comment>
<evidence type="ECO:0000256" key="7">
    <source>
        <dbReference type="HAMAP-Rule" id="MF_02006"/>
    </source>
</evidence>
<feature type="short sequence motif" description="'KMSKS' region" evidence="7">
    <location>
        <begin position="241"/>
        <end position="245"/>
    </location>
</feature>
<dbReference type="Proteomes" id="UP000824107">
    <property type="component" value="Unassembled WGS sequence"/>
</dbReference>
<comment type="subunit">
    <text evidence="7">Homodimer.</text>
</comment>
<evidence type="ECO:0000256" key="2">
    <source>
        <dbReference type="ARBA" id="ARBA00022741"/>
    </source>
</evidence>
<dbReference type="PRINTS" id="PR01040">
    <property type="entry name" value="TRNASYNTHTYR"/>
</dbReference>
<dbReference type="SUPFAM" id="SSF55174">
    <property type="entry name" value="Alpha-L RNA-binding motif"/>
    <property type="match status" value="1"/>
</dbReference>
<dbReference type="PROSITE" id="PS00178">
    <property type="entry name" value="AA_TRNA_LIGASE_I"/>
    <property type="match status" value="1"/>
</dbReference>
<dbReference type="GO" id="GO:0005829">
    <property type="term" value="C:cytosol"/>
    <property type="evidence" value="ECO:0007669"/>
    <property type="project" value="TreeGrafter"/>
</dbReference>
<dbReference type="CDD" id="cd00165">
    <property type="entry name" value="S4"/>
    <property type="match status" value="1"/>
</dbReference>
<dbReference type="InterPro" id="IPR036986">
    <property type="entry name" value="S4_RNA-bd_sf"/>
</dbReference>
<evidence type="ECO:0000259" key="9">
    <source>
        <dbReference type="SMART" id="SM00363"/>
    </source>
</evidence>
<dbReference type="HAMAP" id="MF_02006">
    <property type="entry name" value="Tyr_tRNA_synth_type1"/>
    <property type="match status" value="1"/>
</dbReference>
<proteinExistence type="inferred from homology"/>
<dbReference type="Gene3D" id="3.10.290.10">
    <property type="entry name" value="RNA-binding S4 domain"/>
    <property type="match status" value="1"/>
</dbReference>
<protein>
    <recommendedName>
        <fullName evidence="7">Tyrosine--tRNA ligase</fullName>
        <ecNumber evidence="7">6.1.1.1</ecNumber>
    </recommendedName>
    <alternativeName>
        <fullName evidence="7">Tyrosyl-tRNA synthetase</fullName>
        <shortName evidence="7">TyrRS</shortName>
    </alternativeName>
</protein>
<dbReference type="GO" id="GO:0006437">
    <property type="term" value="P:tyrosyl-tRNA aminoacylation"/>
    <property type="evidence" value="ECO:0007669"/>
    <property type="project" value="UniProtKB-UniRule"/>
</dbReference>
<dbReference type="InterPro" id="IPR002305">
    <property type="entry name" value="aa-tRNA-synth_Ic"/>
</dbReference>
<reference evidence="10" key="2">
    <citation type="journal article" date="2021" name="PeerJ">
        <title>Extensive microbial diversity within the chicken gut microbiome revealed by metagenomics and culture.</title>
        <authorList>
            <person name="Gilroy R."/>
            <person name="Ravi A."/>
            <person name="Getino M."/>
            <person name="Pursley I."/>
            <person name="Horton D.L."/>
            <person name="Alikhan N.F."/>
            <person name="Baker D."/>
            <person name="Gharbi K."/>
            <person name="Hall N."/>
            <person name="Watson M."/>
            <person name="Adriaenssens E.M."/>
            <person name="Foster-Nyarko E."/>
            <person name="Jarju S."/>
            <person name="Secka A."/>
            <person name="Antonio M."/>
            <person name="Oren A."/>
            <person name="Chaudhuri R.R."/>
            <person name="La Ragione R."/>
            <person name="Hildebrand F."/>
            <person name="Pallen M.J."/>
        </authorList>
    </citation>
    <scope>NUCLEOTIDE SEQUENCE</scope>
    <source>
        <strain evidence="10">ChiW3-316</strain>
    </source>
</reference>
<dbReference type="CDD" id="cd00805">
    <property type="entry name" value="TyrRS_core"/>
    <property type="match status" value="1"/>
</dbReference>
<feature type="binding site" evidence="7">
    <location>
        <position position="244"/>
    </location>
    <ligand>
        <name>ATP</name>
        <dbReference type="ChEBI" id="CHEBI:30616"/>
    </ligand>
</feature>
<dbReference type="SUPFAM" id="SSF52374">
    <property type="entry name" value="Nucleotidylyl transferase"/>
    <property type="match status" value="1"/>
</dbReference>
<feature type="binding site" evidence="7">
    <location>
        <position position="185"/>
    </location>
    <ligand>
        <name>L-tyrosine</name>
        <dbReference type="ChEBI" id="CHEBI:58315"/>
    </ligand>
</feature>
<dbReference type="EC" id="6.1.1.1" evidence="7"/>
<dbReference type="NCBIfam" id="TIGR00234">
    <property type="entry name" value="tyrS"/>
    <property type="match status" value="1"/>
</dbReference>
<comment type="function">
    <text evidence="7">Catalyzes the attachment of tyrosine to tRNA(Tyr) in a two-step reaction: tyrosine is first activated by ATP to form Tyr-AMP and then transferred to the acceptor end of tRNA(Tyr).</text>
</comment>
<keyword evidence="7" id="KW-0963">Cytoplasm</keyword>
<keyword evidence="4 7" id="KW-0648">Protein biosynthesis</keyword>
<accession>A0A9D1M545</accession>
<feature type="short sequence motif" description="'HIGH' region" evidence="7">
    <location>
        <begin position="49"/>
        <end position="58"/>
    </location>
</feature>
<dbReference type="Gene3D" id="3.40.50.620">
    <property type="entry name" value="HUPs"/>
    <property type="match status" value="1"/>
</dbReference>
<evidence type="ECO:0000313" key="11">
    <source>
        <dbReference type="Proteomes" id="UP000824107"/>
    </source>
</evidence>
<dbReference type="InterPro" id="IPR024107">
    <property type="entry name" value="Tyr-tRNA-ligase_bac_1"/>
</dbReference>
<comment type="similarity">
    <text evidence="7">Belongs to the class-I aminoacyl-tRNA synthetase family. TyrS type 1 subfamily.</text>
</comment>